<dbReference type="Proteomes" id="UP000856022">
    <property type="component" value="Unassembled WGS sequence"/>
</dbReference>
<dbReference type="AlphaFoldDB" id="A0A8H9JUI9"/>
<dbReference type="RefSeq" id="WP_025818816.1">
    <property type="nucleotide sequence ID" value="NZ_CP060088.1"/>
</dbReference>
<name>A0A8H9JUI9_VIBPH</name>
<organism evidence="2">
    <name type="scientific">Vibrio parahaemolyticus</name>
    <dbReference type="NCBI Taxonomy" id="670"/>
    <lineage>
        <taxon>Bacteria</taxon>
        <taxon>Pseudomonadati</taxon>
        <taxon>Pseudomonadota</taxon>
        <taxon>Gammaproteobacteria</taxon>
        <taxon>Vibrionales</taxon>
        <taxon>Vibrionaceae</taxon>
        <taxon>Vibrio</taxon>
    </lineage>
</organism>
<gene>
    <name evidence="2" type="primary">terL</name>
    <name evidence="2" type="ORF">I7278_00760</name>
</gene>
<dbReference type="InterPro" id="IPR027417">
    <property type="entry name" value="P-loop_NTPase"/>
</dbReference>
<dbReference type="Gene3D" id="3.40.50.300">
    <property type="entry name" value="P-loop containing nucleotide triphosphate hydrolases"/>
    <property type="match status" value="1"/>
</dbReference>
<accession>A0A8H9JUI9</accession>
<dbReference type="Gene3D" id="3.30.420.240">
    <property type="match status" value="1"/>
</dbReference>
<dbReference type="NCBIfam" id="TIGR01630">
    <property type="entry name" value="psiM2_ORF9"/>
    <property type="match status" value="1"/>
</dbReference>
<reference evidence="2" key="2">
    <citation type="submission" date="2019-12" db="EMBL/GenBank/DDBJ databases">
        <authorList>
            <consortium name="NCBI Pathogen Detection Project"/>
        </authorList>
    </citation>
    <scope>NUCLEOTIDE SEQUENCE</scope>
    <source>
        <strain evidence="2">1930</strain>
    </source>
</reference>
<feature type="compositionally biased region" description="Basic and acidic residues" evidence="1">
    <location>
        <begin position="25"/>
        <end position="47"/>
    </location>
</feature>
<dbReference type="InterPro" id="IPR006517">
    <property type="entry name" value="Phage_terminase_lsu-like_C"/>
</dbReference>
<feature type="region of interest" description="Disordered" evidence="1">
    <location>
        <begin position="25"/>
        <end position="54"/>
    </location>
</feature>
<reference evidence="2" key="1">
    <citation type="journal article" date="2018" name="Genome Biol.">
        <title>SKESA: strategic k-mer extension for scrupulous assemblies.</title>
        <authorList>
            <person name="Souvorov A."/>
            <person name="Agarwala R."/>
            <person name="Lipman D.J."/>
        </authorList>
    </citation>
    <scope>NUCLEOTIDE SEQUENCE</scope>
    <source>
        <strain evidence="2">1930</strain>
    </source>
</reference>
<evidence type="ECO:0000256" key="1">
    <source>
        <dbReference type="SAM" id="MobiDB-lite"/>
    </source>
</evidence>
<sequence>MKAPFSQFSNADLDNLREKANAAIAHKEAQSKGQREAKQKLAEERRQEKARRRRRARAKADFAYFCETYMPHAFTCEAAPYQKALSRIVASRVMRKRDMKLFKKLIYPINHGSIVMPERAQFNGILDLEPRDHGKTTRNVKALPMWLLLNYPEQYIIIGGASSAAAKKNIMAIRNELETNQLIIDDYGEQKVHGNTWTQKQLVLANGNAIEGVGRGQSIRGTTHGFLRPSACILDDVITELEKNNKEIRDKCEDWFDSVILPLGKGMLIVVANTIMHHDDLPSRLLARIREGLLPNWLGLVFSALTPTGQSLFPSRWPLADLYELRRIMRKVWWAEYMNMPRSRKEQDFKPEYFKHYQLSDLDIRDIDIMMAVDPATGMETGDYSAIGVVGRHRITLVDYVLFCNGWHESDLTFAKRIVEVYMWVKNTFNKPPKKILFEEVAFQKIYKNSVIRFAKGYGVRLPITGYKPSGNKKLRIKSLSPDVESGGVQFLEDQVLLKSQLEEFPRGHDDCPDVIEMCVSEFETKQFVGSATPNVVKKMKSAAQRLARIGGGARGRM</sequence>
<dbReference type="EMBL" id="DACQKT010000001">
    <property type="protein sequence ID" value="HAS6675333.1"/>
    <property type="molecule type" value="Genomic_DNA"/>
</dbReference>
<protein>
    <submittedName>
        <fullName evidence="2">Phage terminase large subunit</fullName>
    </submittedName>
</protein>
<evidence type="ECO:0000313" key="2">
    <source>
        <dbReference type="EMBL" id="HAS6675333.1"/>
    </source>
</evidence>
<comment type="caution">
    <text evidence="2">The sequence shown here is derived from an EMBL/GenBank/DDBJ whole genome shotgun (WGS) entry which is preliminary data.</text>
</comment>
<proteinExistence type="predicted"/>